<dbReference type="InterPro" id="IPR036397">
    <property type="entry name" value="RNaseH_sf"/>
</dbReference>
<dbReference type="PROSITE" id="PS50158">
    <property type="entry name" value="ZF_CCHC"/>
    <property type="match status" value="1"/>
</dbReference>
<dbReference type="EMBL" id="CAMXCT020006733">
    <property type="protein sequence ID" value="CAL1172504.1"/>
    <property type="molecule type" value="Genomic_DNA"/>
</dbReference>
<feature type="compositionally biased region" description="Low complexity" evidence="3">
    <location>
        <begin position="493"/>
        <end position="507"/>
    </location>
</feature>
<dbReference type="OrthoDB" id="448248at2759"/>
<reference evidence="6" key="1">
    <citation type="submission" date="2022-10" db="EMBL/GenBank/DDBJ databases">
        <authorList>
            <person name="Chen Y."/>
            <person name="Dougan E. K."/>
            <person name="Chan C."/>
            <person name="Rhodes N."/>
            <person name="Thang M."/>
        </authorList>
    </citation>
    <scope>NUCLEOTIDE SEQUENCE</scope>
</reference>
<feature type="region of interest" description="Disordered" evidence="3">
    <location>
        <begin position="1822"/>
        <end position="1851"/>
    </location>
</feature>
<feature type="compositionally biased region" description="Basic and acidic residues" evidence="3">
    <location>
        <begin position="3729"/>
        <end position="3754"/>
    </location>
</feature>
<feature type="compositionally biased region" description="Pro residues" evidence="3">
    <location>
        <begin position="625"/>
        <end position="637"/>
    </location>
</feature>
<feature type="region of interest" description="Disordered" evidence="3">
    <location>
        <begin position="3726"/>
        <end position="3754"/>
    </location>
</feature>
<feature type="region of interest" description="Disordered" evidence="3">
    <location>
        <begin position="935"/>
        <end position="970"/>
    </location>
</feature>
<dbReference type="Proteomes" id="UP001152797">
    <property type="component" value="Unassembled WGS sequence"/>
</dbReference>
<feature type="compositionally biased region" description="Low complexity" evidence="3">
    <location>
        <begin position="462"/>
        <end position="483"/>
    </location>
</feature>
<feature type="domain" description="CCHC-type" evidence="4">
    <location>
        <begin position="1056"/>
        <end position="1072"/>
    </location>
</feature>
<evidence type="ECO:0000256" key="3">
    <source>
        <dbReference type="SAM" id="MobiDB-lite"/>
    </source>
</evidence>
<dbReference type="InterPro" id="IPR001878">
    <property type="entry name" value="Znf_CCHC"/>
</dbReference>
<proteinExistence type="predicted"/>
<keyword evidence="1" id="KW-0479">Metal-binding</keyword>
<dbReference type="EMBL" id="CAMXCT010006733">
    <property type="protein sequence ID" value="CAI4019129.1"/>
    <property type="molecule type" value="Genomic_DNA"/>
</dbReference>
<feature type="compositionally biased region" description="Basic and acidic residues" evidence="3">
    <location>
        <begin position="1437"/>
        <end position="1446"/>
    </location>
</feature>
<dbReference type="Pfam" id="PF00098">
    <property type="entry name" value="zf-CCHC"/>
    <property type="match status" value="1"/>
</dbReference>
<feature type="compositionally biased region" description="Basic and acidic residues" evidence="3">
    <location>
        <begin position="1842"/>
        <end position="1851"/>
    </location>
</feature>
<feature type="compositionally biased region" description="Low complexity" evidence="3">
    <location>
        <begin position="187"/>
        <end position="204"/>
    </location>
</feature>
<feature type="compositionally biased region" description="Low complexity" evidence="3">
    <location>
        <begin position="656"/>
        <end position="671"/>
    </location>
</feature>
<feature type="region of interest" description="Disordered" evidence="3">
    <location>
        <begin position="622"/>
        <end position="704"/>
    </location>
</feature>
<feature type="compositionally biased region" description="Polar residues" evidence="3">
    <location>
        <begin position="2372"/>
        <end position="2389"/>
    </location>
</feature>
<dbReference type="InterPro" id="IPR050951">
    <property type="entry name" value="Retrovirus_Pol_polyprotein"/>
</dbReference>
<feature type="region of interest" description="Disordered" evidence="3">
    <location>
        <begin position="1681"/>
        <end position="1701"/>
    </location>
</feature>
<feature type="coiled-coil region" evidence="2">
    <location>
        <begin position="99"/>
        <end position="133"/>
    </location>
</feature>
<dbReference type="EMBL" id="CAMXCT030006733">
    <property type="protein sequence ID" value="CAL4806441.1"/>
    <property type="molecule type" value="Genomic_DNA"/>
</dbReference>
<dbReference type="InterPro" id="IPR001584">
    <property type="entry name" value="Integrase_cat-core"/>
</dbReference>
<dbReference type="GO" id="GO:0008270">
    <property type="term" value="F:zinc ion binding"/>
    <property type="evidence" value="ECO:0007669"/>
    <property type="project" value="UniProtKB-KW"/>
</dbReference>
<dbReference type="SUPFAM" id="SSF57756">
    <property type="entry name" value="Retrovirus zinc finger-like domains"/>
    <property type="match status" value="1"/>
</dbReference>
<feature type="compositionally biased region" description="Low complexity" evidence="3">
    <location>
        <begin position="58"/>
        <end position="79"/>
    </location>
</feature>
<feature type="compositionally biased region" description="Basic and acidic residues" evidence="3">
    <location>
        <begin position="1372"/>
        <end position="1382"/>
    </location>
</feature>
<comment type="caution">
    <text evidence="6">The sequence shown here is derived from an EMBL/GenBank/DDBJ whole genome shotgun (WGS) entry which is preliminary data.</text>
</comment>
<dbReference type="PANTHER" id="PTHR37984:SF5">
    <property type="entry name" value="PROTEIN NYNRIN-LIKE"/>
    <property type="match status" value="1"/>
</dbReference>
<dbReference type="InterPro" id="IPR012337">
    <property type="entry name" value="RNaseH-like_sf"/>
</dbReference>
<feature type="domain" description="Integrase catalytic" evidence="5">
    <location>
        <begin position="2496"/>
        <end position="2666"/>
    </location>
</feature>
<feature type="compositionally biased region" description="Polar residues" evidence="3">
    <location>
        <begin position="205"/>
        <end position="217"/>
    </location>
</feature>
<accession>A0A9P1GQ71</accession>
<feature type="region of interest" description="Disordered" evidence="3">
    <location>
        <begin position="56"/>
        <end position="79"/>
    </location>
</feature>
<evidence type="ECO:0000256" key="2">
    <source>
        <dbReference type="SAM" id="Coils"/>
    </source>
</evidence>
<feature type="region of interest" description="Disordered" evidence="3">
    <location>
        <begin position="2886"/>
        <end position="2937"/>
    </location>
</feature>
<dbReference type="InterPro" id="IPR036875">
    <property type="entry name" value="Znf_CCHC_sf"/>
</dbReference>
<keyword evidence="1" id="KW-0863">Zinc-finger</keyword>
<feature type="region of interest" description="Disordered" evidence="3">
    <location>
        <begin position="1002"/>
        <end position="1040"/>
    </location>
</feature>
<keyword evidence="2" id="KW-0175">Coiled coil</keyword>
<feature type="compositionally biased region" description="Basic and acidic residues" evidence="3">
    <location>
        <begin position="173"/>
        <end position="185"/>
    </location>
</feature>
<feature type="region of interest" description="Disordered" evidence="3">
    <location>
        <begin position="1069"/>
        <end position="1089"/>
    </location>
</feature>
<feature type="compositionally biased region" description="Basic and acidic residues" evidence="3">
    <location>
        <begin position="1027"/>
        <end position="1040"/>
    </location>
</feature>
<organism evidence="6">
    <name type="scientific">Cladocopium goreaui</name>
    <dbReference type="NCBI Taxonomy" id="2562237"/>
    <lineage>
        <taxon>Eukaryota</taxon>
        <taxon>Sar</taxon>
        <taxon>Alveolata</taxon>
        <taxon>Dinophyceae</taxon>
        <taxon>Suessiales</taxon>
        <taxon>Symbiodiniaceae</taxon>
        <taxon>Cladocopium</taxon>
    </lineage>
</organism>
<dbReference type="SMART" id="SM00343">
    <property type="entry name" value="ZnF_C2HC"/>
    <property type="match status" value="1"/>
</dbReference>
<name>A0A9P1GQ71_9DINO</name>
<evidence type="ECO:0000259" key="4">
    <source>
        <dbReference type="PROSITE" id="PS50158"/>
    </source>
</evidence>
<feature type="compositionally biased region" description="Basic and acidic residues" evidence="3">
    <location>
        <begin position="1456"/>
        <end position="1466"/>
    </location>
</feature>
<feature type="compositionally biased region" description="Basic residues" evidence="3">
    <location>
        <begin position="1002"/>
        <end position="1013"/>
    </location>
</feature>
<dbReference type="GO" id="GO:0003676">
    <property type="term" value="F:nucleic acid binding"/>
    <property type="evidence" value="ECO:0007669"/>
    <property type="project" value="InterPro"/>
</dbReference>
<dbReference type="GO" id="GO:0015074">
    <property type="term" value="P:DNA integration"/>
    <property type="evidence" value="ECO:0007669"/>
    <property type="project" value="InterPro"/>
</dbReference>
<feature type="compositionally biased region" description="Polar residues" evidence="3">
    <location>
        <begin position="1471"/>
        <end position="1485"/>
    </location>
</feature>
<reference evidence="7 8" key="2">
    <citation type="submission" date="2024-05" db="EMBL/GenBank/DDBJ databases">
        <authorList>
            <person name="Chen Y."/>
            <person name="Shah S."/>
            <person name="Dougan E. K."/>
            <person name="Thang M."/>
            <person name="Chan C."/>
        </authorList>
    </citation>
    <scope>NUCLEOTIDE SEQUENCE [LARGE SCALE GENOMIC DNA]</scope>
</reference>
<feature type="region of interest" description="Disordered" evidence="3">
    <location>
        <begin position="2368"/>
        <end position="2390"/>
    </location>
</feature>
<keyword evidence="8" id="KW-1185">Reference proteome</keyword>
<dbReference type="PROSITE" id="PS50994">
    <property type="entry name" value="INTEGRASE"/>
    <property type="match status" value="1"/>
</dbReference>
<feature type="compositionally biased region" description="Basic and acidic residues" evidence="3">
    <location>
        <begin position="2915"/>
        <end position="2926"/>
    </location>
</feature>
<dbReference type="SUPFAM" id="SSF53098">
    <property type="entry name" value="Ribonuclease H-like"/>
    <property type="match status" value="1"/>
</dbReference>
<feature type="compositionally biased region" description="Acidic residues" evidence="3">
    <location>
        <begin position="944"/>
        <end position="970"/>
    </location>
</feature>
<keyword evidence="1" id="KW-0862">Zinc</keyword>
<feature type="region of interest" description="Disordered" evidence="3">
    <location>
        <begin position="1335"/>
        <end position="1485"/>
    </location>
</feature>
<evidence type="ECO:0000313" key="6">
    <source>
        <dbReference type="EMBL" id="CAI4019129.1"/>
    </source>
</evidence>
<evidence type="ECO:0000256" key="1">
    <source>
        <dbReference type="PROSITE-ProRule" id="PRU00047"/>
    </source>
</evidence>
<evidence type="ECO:0000313" key="8">
    <source>
        <dbReference type="Proteomes" id="UP001152797"/>
    </source>
</evidence>
<dbReference type="Gene3D" id="4.10.60.10">
    <property type="entry name" value="Zinc finger, CCHC-type"/>
    <property type="match status" value="1"/>
</dbReference>
<gene>
    <name evidence="6" type="ORF">C1SCF055_LOCUS43649</name>
</gene>
<evidence type="ECO:0008006" key="9">
    <source>
        <dbReference type="Google" id="ProtNLM"/>
    </source>
</evidence>
<feature type="region of interest" description="Disordered" evidence="3">
    <location>
        <begin position="173"/>
        <end position="225"/>
    </location>
</feature>
<evidence type="ECO:0000313" key="7">
    <source>
        <dbReference type="EMBL" id="CAL4806441.1"/>
    </source>
</evidence>
<dbReference type="PANTHER" id="PTHR37984">
    <property type="entry name" value="PROTEIN CBG26694"/>
    <property type="match status" value="1"/>
</dbReference>
<dbReference type="Gene3D" id="3.30.420.10">
    <property type="entry name" value="Ribonuclease H-like superfamily/Ribonuclease H"/>
    <property type="match status" value="1"/>
</dbReference>
<evidence type="ECO:0000259" key="5">
    <source>
        <dbReference type="PROSITE" id="PS50994"/>
    </source>
</evidence>
<sequence length="3754" mass="414616">MEFATRRMIFASQLTRRGLAGLSGLALLSPRLSAATRALSPRDTIGLLRLGINPEALSRSPGVSRGPSPSSRAASAASRGASGSRCRFLSAEDEERLVLKGAQERIRAEARERREQLREAQRLQAEQELLVRQQRRSAEREAQKRLIEKDRFEQWRRRLERRDISRSKLWEKFPRLGTDPDDRRRGSPSPAASPRAASPRSPASNVSPRNLSPRPSQALSPRLSMSSSMSALLSPRDRLRSWDLNIASYSREEVQQLESERMAALADKELRVLQARETKFHQRINMEARRDRVMGSRTNELEALRLAREEKRQQEIRKRARDREQRIEQRQMRRAGEVGSKEYEAGVGRSWLERVKGVFALLVVTTETVVAEPGAGRAVSPTAMSEGQHGGVRRFRARGGHRHRAQGVQAAEADGADEAEDDWWHWSDGHQGGAEGPGLDEAQPEEDATGGSYFVTNDAATSSTSPGQAGAQSAAAGGATSGQFEMTGATPMSAAAPSFPDPSANNNMSPMQNAWTAAGMMPWEVPGGMSFPGQGLPGGLPQHGAVPPHGGLPHHAGGIAGIYGHGMPCGLPTFYGMGMHGAPPFGLTPGSFGGGLQPMHPGAMPALHPGLFQQAPMSSAYQVPAPCPVPHQVPPEGPQQAPSHAVPQQGPSAVPAQESGNAGGSQSQSNSPKAHGVQAEPEDPWSRYKAQQDQQGRPAAVETAQQFSAALREERPGFAAKSVSSAFEAMGKAVPTSPAAPSTVTNELLLSKLVEAVSGERKTAIPSWDGSPGGLRSWLKALSFWESDNGTNKAKWGIKLYQNLSGEAKKIADTISPDVLLTEKGYGAVLTALLTKYEPYLEAAGPVSSRETFTSFLARKEVQKQEMETQLGAHLHPLIAGRILLKQASLSEHQQQVLALKTNVLMEYDEVVRTLRPLDRLDTLARAGAISGAGGTNRTYLQAGEDEAEGGDYEEDFEEETEASNSEEDEDFLQFEDKEYDEAEAIYVQAYNDVRKDLRSRRKERGFVKHGRKANGGSPRKGRGKGCKGDCKRSPTKQKKDEFIRGTEGELLARTRCFSCQELGHVSRNCPNKAAASSPSPKKTFVAVTPSGQSTTTSYAMFRQDMGVNYPPKLETLVRATYAGVTVRGFEAVLDTAAEQCLIGSTAMHNLKEELKLLKLRPIPVRQQATPCAGIGGRAQLAGVVDVPTCVAGLLGVVRFTIIEDSATFVTPPLLGVSYLEAVGAVIDLQSDTYNTPDGHSTAMRRLPSGHRAVHLLDFGVTPWKLPQQHQVNGHDPFRIPVPRSSHYFSGGNGDAGFGDTMVSCEADAGWPMDDAFFAAYVESKVLPLDTTATSAASANVTNREERSRSPSRAHASERSATVAYTEGTTETSERRAEREPMEEPSQAATSDGGDLPPEDPHQAGLHHAGALQADPSGGEELLAEEPQPDDQPALEGDGHPLDRSRLPTILPVIRENAESEVRGEGDGTDSPVTDPSISPSQTTDDLTVTSYLGQNLDPNKVIDVFVEMKDSSKLHLARYEGWRFKLFDPFDIPQARRLQLTDRRQVVARFPHEETRVLIDKWPVNINRFLEHPWHGTVTFFESRGPPQPFNAFGIPKRSSTASSDVMAPKKKTSAAASSLQASVYAMVAKEDQEDEPKKKMGSRKCCAAWSRVVMALLLLLRTTRQQMVLDYLQKKGAEQDDLEPENVGEKKKKSTLAKPKVTKTEWIPQGIGQPLRRSTTQKYWDKEPEECNHPAEYLRCRANRGQRWWTCLTCGSRWERLEGDPTASSTTTLVPETPESEKLLTKTGAYPQYLPAPKSKPEQGAVKLKVDRMGMISTASGAAGFSQGPIPRTSTPKPQETARERSLSKERVVEGLRAYQLPKRIPTFHLDPENRDAQELVVVAPSEEVFMRSGRILADKSQLGGRNGKALASLVASRFSKFMVFLCMNCCLPPSAVSAFGTPDLVAMHHGNEFKIQHGFTEPEFDQQAEDFVGCYIYGQMSRHFVNSSADGFGKVRPLSKENQKWLTKNLKSQPTIVEVYSPPRVTEKAKQYGFTPGGALDLTTGWDFRKKSHQQAALRLIRDQQPVLVILSPPCTTFSPLRFLSNHKRNPEVVAEEEDEGLEHVRFSGLIAKIQHRGGRGFLFEHPRGATSWKTSELQELRELPGVFAVQVDLCRFGLKTTKGHPALKPTLLLTNVEELANILNRRCEGYHAKHQPLLSGEAKHAAKYTPAFVDAILRGLRRHVQAWVKSNNPAADYWEITDTLVTRHHRVPRRALFVPTGVAGCPQDVANISSARTTTMKTLKGPVQTIQDNWRTTAMPRQSMKFEWTGTTSFPVQESILLPNDWKAVANYIVQAAAHPIHHYITEETAVQVEWSAFPSHKTLGGAPSSSAVGTSGPSTFNRFSGQEDEDVDAEMMGEDLDIPANPEEPEETSETKVKHALRPLQLSKPATDNVLHPEVRRELFKIHRNLGHPSLQLFVRALKHAGVKPEILQWVKHHFHCPLCERRQRPSLHRPGRLHKAMGFNEVVGVDLMQINVEGIGEYLLLNCLCWGTDMQIVEPIADKQADTVYRAFAKEWMAHYGPPALVVADQGREFVGNGFTDPLGHLGVPVHFINVRSPWENGRTERAGGILKSRLETTLHEIGATTDEEVKAAISEVTVAHNRYYNRSGFTPYQRAFGTLPRMPASLLSDDAIDKQLILDAAGDSMKRAWKIREEATKAWLRWQDDESVRRAVSTRTRTADNKSFDVGELVYIWRSVPGYKGWTGPGTIVAQKDDTVWVSMRGYLIKASKGQTRKATSEESLGAELVRHLSAQMLEDLESNAVKFYRDVEGEGAPEGIGNGEDDGYSPSLAPEEEEPFSGGDSPLGAEPSILQPIPEEPDAPMEEVQQPMDGVIMDNQSERSTVEPAVTPTLTEDTSQARSRSTSQTFPDRRLSGVRVDEGSGGTLGFGPIRDGPPVATSAMPYPSPPQGLPSWPRPTHSLYFEVSSDPAAATPRWTLDRPTGKYTMNPPTTSKFNINEAGAVYNYSDKCMYLTKTKAKTSPGQVEFRKLSEKHKNIFRQARAKEVKSLLDSGAIKILSLAESKQFLREHPNHVLTSRYVDRWKPTDAFGVLPEEYGHEGFQPEDHGGLAPKSRWCVVGWKDPHIHQIERAAPTPMTSSMYLALQLSASRKWVAFGKDAKTAFLQSRPTTRVQKLACRMPTDEQFQGYHMDQLILLLTEVYGLVSGPAWWRRSLLEILVKELGYRVNVYDRCVLTLDGDLDPQNPDKEVPTLGYIVLEVDDLLESGGPAHRARMDKLEGRLKFGKVVNLMESEGGSGYAGRRIKQHPDFSFTYSMDDYVTNRLQPVKVHRRILKKNAAETLLNEDEISQLRGTIAAINWSAREGRPDGSASASILSGCFPEPNMKHLLDCNQVVELLKGQKITIKIHHIPEKDIRHLLIADSSFDPSGKTKPQHGWIQGITTPALNRGEEAPVSLISWRSKKIRRKAGSTTLCESISLSTALAAMEKQVATFTSFRFSRFDPRSLARDIEVEMRLRGPPTVIAAEDPKFVDPETIAIIDAKSVFDSTSSAERQFQGEDDRAALEAAIIQESLANLRARLRWIPHNVNPSDGLTKLPQQAHMQPLYDLLKRHSMKIQREEIELASGRQGDKRLKVHGAVERDNASLSLPAAAPCHISGKGARTESSSAEGKKGAEVYIKQQEEEQAEEQRLLDAGRKELEIREARARHEREREVRQRQLLLEQGAKEREAEAVRDAREALKEELRQRRP</sequence>
<feature type="region of interest" description="Disordered" evidence="3">
    <location>
        <begin position="397"/>
        <end position="511"/>
    </location>
</feature>
<protein>
    <recommendedName>
        <fullName evidence="9">CCHC-type domain-containing protein</fullName>
    </recommendedName>
</protein>
<feature type="compositionally biased region" description="Low complexity" evidence="3">
    <location>
        <begin position="2902"/>
        <end position="2913"/>
    </location>
</feature>
<feature type="region of interest" description="Disordered" evidence="3">
    <location>
        <begin position="2818"/>
        <end position="2869"/>
    </location>
</feature>